<evidence type="ECO:0008006" key="2">
    <source>
        <dbReference type="Google" id="ProtNLM"/>
    </source>
</evidence>
<accession>A0A8S5LXU4</accession>
<name>A0A8S5LXU4_9CAUD</name>
<proteinExistence type="predicted"/>
<organism evidence="1">
    <name type="scientific">Myoviridae sp. ctrnx29</name>
    <dbReference type="NCBI Taxonomy" id="2826704"/>
    <lineage>
        <taxon>Viruses</taxon>
        <taxon>Duplodnaviria</taxon>
        <taxon>Heunggongvirae</taxon>
        <taxon>Uroviricota</taxon>
        <taxon>Caudoviricetes</taxon>
    </lineage>
</organism>
<evidence type="ECO:0000313" key="1">
    <source>
        <dbReference type="EMBL" id="DAD74857.1"/>
    </source>
</evidence>
<dbReference type="EMBL" id="BK014766">
    <property type="protein sequence ID" value="DAD74857.1"/>
    <property type="molecule type" value="Genomic_DNA"/>
</dbReference>
<reference evidence="1" key="1">
    <citation type="journal article" date="2021" name="Proc. Natl. Acad. Sci. U.S.A.">
        <title>A Catalog of Tens of Thousands of Viruses from Human Metagenomes Reveals Hidden Associations with Chronic Diseases.</title>
        <authorList>
            <person name="Tisza M.J."/>
            <person name="Buck C.B."/>
        </authorList>
    </citation>
    <scope>NUCLEOTIDE SEQUENCE</scope>
    <source>
        <strain evidence="1">Ctrnx29</strain>
    </source>
</reference>
<sequence length="257" mass="28371">MVLRPLQDMGRYNNDRLRRSFRHDECSGRKSAAQQHDALSRRLLLEAYCMKTLEDSANRIADLADILYGYALKDWEDYQALKQTASAALDSIQTTMAPAVEKLRGGISRFFPSGVRMLFNGAAPSGWQKITTYDDCALRLTSGDVTARTNGMTFTACFAASRGTTTTQISMGVNASTLSVGQLAGHSHSVAETHSATSKYDLSNGLSRTDQGQGWWEDFIGWRGSNEAHGHGCWNTAHGHQLYMNVSYLDVILCEKV</sequence>
<protein>
    <recommendedName>
        <fullName evidence="2">Tail fiber protein</fullName>
    </recommendedName>
</protein>